<dbReference type="SUPFAM" id="SSF116842">
    <property type="entry name" value="XseB-like"/>
    <property type="match status" value="1"/>
</dbReference>
<comment type="subunit">
    <text evidence="6">Heterooligomer composed of large and small subunits.</text>
</comment>
<accession>A0ABT2S2F0</accession>
<comment type="similarity">
    <text evidence="1 6">Belongs to the XseB family.</text>
</comment>
<evidence type="ECO:0000256" key="2">
    <source>
        <dbReference type="ARBA" id="ARBA00022490"/>
    </source>
</evidence>
<keyword evidence="2 6" id="KW-0963">Cytoplasm</keyword>
<evidence type="ECO:0000256" key="7">
    <source>
        <dbReference type="SAM" id="Coils"/>
    </source>
</evidence>
<keyword evidence="3 6" id="KW-0540">Nuclease</keyword>
<gene>
    <name evidence="6 8" type="primary">xseB</name>
    <name evidence="8" type="ORF">OCV65_00695</name>
</gene>
<evidence type="ECO:0000313" key="8">
    <source>
        <dbReference type="EMBL" id="MCU6698762.1"/>
    </source>
</evidence>
<keyword evidence="9" id="KW-1185">Reference proteome</keyword>
<proteinExistence type="inferred from homology"/>
<evidence type="ECO:0000256" key="4">
    <source>
        <dbReference type="ARBA" id="ARBA00022801"/>
    </source>
</evidence>
<dbReference type="EC" id="3.1.11.6" evidence="6"/>
<comment type="function">
    <text evidence="6">Bidirectionally degrades single-stranded DNA into large acid-insoluble oligonucleotides, which are then degraded further into small acid-soluble oligonucleotides.</text>
</comment>
<dbReference type="Proteomes" id="UP001207605">
    <property type="component" value="Unassembled WGS sequence"/>
</dbReference>
<organism evidence="8 9">
    <name type="scientific">Dorea ammoniilytica</name>
    <dbReference type="NCBI Taxonomy" id="2981788"/>
    <lineage>
        <taxon>Bacteria</taxon>
        <taxon>Bacillati</taxon>
        <taxon>Bacillota</taxon>
        <taxon>Clostridia</taxon>
        <taxon>Lachnospirales</taxon>
        <taxon>Lachnospiraceae</taxon>
        <taxon>Dorea</taxon>
    </lineage>
</organism>
<comment type="caution">
    <text evidence="8">The sequence shown here is derived from an EMBL/GenBank/DDBJ whole genome shotgun (WGS) entry which is preliminary data.</text>
</comment>
<evidence type="ECO:0000256" key="5">
    <source>
        <dbReference type="ARBA" id="ARBA00022839"/>
    </source>
</evidence>
<dbReference type="Gene3D" id="1.10.287.1040">
    <property type="entry name" value="Exonuclease VII, small subunit"/>
    <property type="match status" value="1"/>
</dbReference>
<dbReference type="InterPro" id="IPR003761">
    <property type="entry name" value="Exonuc_VII_S"/>
</dbReference>
<comment type="subcellular location">
    <subcellularLocation>
        <location evidence="6">Cytoplasm</location>
    </subcellularLocation>
</comment>
<evidence type="ECO:0000256" key="3">
    <source>
        <dbReference type="ARBA" id="ARBA00022722"/>
    </source>
</evidence>
<evidence type="ECO:0000256" key="1">
    <source>
        <dbReference type="ARBA" id="ARBA00009998"/>
    </source>
</evidence>
<dbReference type="RefSeq" id="WP_118384296.1">
    <property type="nucleotide sequence ID" value="NZ_JAOQJV010000001.1"/>
</dbReference>
<dbReference type="HAMAP" id="MF_00337">
    <property type="entry name" value="Exonuc_7_S"/>
    <property type="match status" value="1"/>
</dbReference>
<reference evidence="8 9" key="1">
    <citation type="journal article" date="2021" name="ISME Commun">
        <title>Automated analysis of genomic sequences facilitates high-throughput and comprehensive description of bacteria.</title>
        <authorList>
            <person name="Hitch T.C.A."/>
        </authorList>
    </citation>
    <scope>NUCLEOTIDE SEQUENCE [LARGE SCALE GENOMIC DNA]</scope>
    <source>
        <strain evidence="8 9">Sanger_02</strain>
    </source>
</reference>
<dbReference type="EMBL" id="JAOQJV010000001">
    <property type="protein sequence ID" value="MCU6698762.1"/>
    <property type="molecule type" value="Genomic_DNA"/>
</dbReference>
<dbReference type="InterPro" id="IPR037004">
    <property type="entry name" value="Exonuc_VII_ssu_sf"/>
</dbReference>
<keyword evidence="5 6" id="KW-0269">Exonuclease</keyword>
<protein>
    <recommendedName>
        <fullName evidence="6">Exodeoxyribonuclease 7 small subunit</fullName>
        <ecNumber evidence="6">3.1.11.6</ecNumber>
    </recommendedName>
    <alternativeName>
        <fullName evidence="6">Exodeoxyribonuclease VII small subunit</fullName>
        <shortName evidence="6">Exonuclease VII small subunit</shortName>
    </alternativeName>
</protein>
<feature type="coiled-coil region" evidence="7">
    <location>
        <begin position="15"/>
        <end position="69"/>
    </location>
</feature>
<sequence>MNREQDNQNEQECTLDEVLMELDQILNDMEEENSLEETFKKYHKGIDLLKTCNDKIERIEKQIQILDEEGNIHEF</sequence>
<keyword evidence="7" id="KW-0175">Coiled coil</keyword>
<dbReference type="GO" id="GO:0008855">
    <property type="term" value="F:exodeoxyribonuclease VII activity"/>
    <property type="evidence" value="ECO:0007669"/>
    <property type="project" value="UniProtKB-EC"/>
</dbReference>
<keyword evidence="4 6" id="KW-0378">Hydrolase</keyword>
<dbReference type="Pfam" id="PF02609">
    <property type="entry name" value="Exonuc_VII_S"/>
    <property type="match status" value="1"/>
</dbReference>
<comment type="catalytic activity">
    <reaction evidence="6">
        <text>Exonucleolytic cleavage in either 5'- to 3'- or 3'- to 5'-direction to yield nucleoside 5'-phosphates.</text>
        <dbReference type="EC" id="3.1.11.6"/>
    </reaction>
</comment>
<dbReference type="NCBIfam" id="TIGR01280">
    <property type="entry name" value="xseB"/>
    <property type="match status" value="1"/>
</dbReference>
<evidence type="ECO:0000313" key="9">
    <source>
        <dbReference type="Proteomes" id="UP001207605"/>
    </source>
</evidence>
<name>A0ABT2S2F0_9FIRM</name>
<evidence type="ECO:0000256" key="6">
    <source>
        <dbReference type="HAMAP-Rule" id="MF_00337"/>
    </source>
</evidence>